<feature type="domain" description="Carrier" evidence="7">
    <location>
        <begin position="780"/>
        <end position="855"/>
    </location>
</feature>
<dbReference type="InterPro" id="IPR036736">
    <property type="entry name" value="ACP-like_sf"/>
</dbReference>
<dbReference type="InterPro" id="IPR016039">
    <property type="entry name" value="Thiolase-like"/>
</dbReference>
<feature type="region of interest" description="Disordered" evidence="6">
    <location>
        <begin position="1568"/>
        <end position="1594"/>
    </location>
</feature>
<gene>
    <name evidence="9" type="ORF">F3087_34295</name>
</gene>
<dbReference type="InterPro" id="IPR032821">
    <property type="entry name" value="PKS_assoc"/>
</dbReference>
<evidence type="ECO:0000259" key="8">
    <source>
        <dbReference type="PROSITE" id="PS52004"/>
    </source>
</evidence>
<dbReference type="RefSeq" id="WP_150406270.1">
    <property type="nucleotide sequence ID" value="NZ_VXLC01000021.1"/>
</dbReference>
<dbReference type="SUPFAM" id="SSF47336">
    <property type="entry name" value="ACP-like"/>
    <property type="match status" value="3"/>
</dbReference>
<feature type="region of interest" description="Disordered" evidence="6">
    <location>
        <begin position="751"/>
        <end position="778"/>
    </location>
</feature>
<dbReference type="PANTHER" id="PTHR43775:SF37">
    <property type="entry name" value="SI:DKEY-61P9.11"/>
    <property type="match status" value="1"/>
</dbReference>
<dbReference type="Pfam" id="PF02801">
    <property type="entry name" value="Ketoacyl-synt_C"/>
    <property type="match status" value="1"/>
</dbReference>
<evidence type="ECO:0000259" key="7">
    <source>
        <dbReference type="PROSITE" id="PS50075"/>
    </source>
</evidence>
<dbReference type="GO" id="GO:0071770">
    <property type="term" value="P:DIM/DIP cell wall layer assembly"/>
    <property type="evidence" value="ECO:0007669"/>
    <property type="project" value="TreeGrafter"/>
</dbReference>
<dbReference type="Proteomes" id="UP000323876">
    <property type="component" value="Unassembled WGS sequence"/>
</dbReference>
<name>A0A5N0E9T4_9NOCA</name>
<dbReference type="GO" id="GO:0031177">
    <property type="term" value="F:phosphopantetheine binding"/>
    <property type="evidence" value="ECO:0007669"/>
    <property type="project" value="InterPro"/>
</dbReference>
<organism evidence="9 10">
    <name type="scientific">Nocardia colli</name>
    <dbReference type="NCBI Taxonomy" id="2545717"/>
    <lineage>
        <taxon>Bacteria</taxon>
        <taxon>Bacillati</taxon>
        <taxon>Actinomycetota</taxon>
        <taxon>Actinomycetes</taxon>
        <taxon>Mycobacteriales</taxon>
        <taxon>Nocardiaceae</taxon>
        <taxon>Nocardia</taxon>
    </lineage>
</organism>
<keyword evidence="2" id="KW-0596">Phosphopantetheine</keyword>
<dbReference type="InterPro" id="IPR014031">
    <property type="entry name" value="Ketoacyl_synth_C"/>
</dbReference>
<keyword evidence="5" id="KW-0511">Multifunctional enzyme</keyword>
<dbReference type="InterPro" id="IPR009081">
    <property type="entry name" value="PP-bd_ACP"/>
</dbReference>
<dbReference type="GO" id="GO:0005737">
    <property type="term" value="C:cytoplasm"/>
    <property type="evidence" value="ECO:0007669"/>
    <property type="project" value="TreeGrafter"/>
</dbReference>
<dbReference type="InterPro" id="IPR006162">
    <property type="entry name" value="Ppantetheine_attach_site"/>
</dbReference>
<evidence type="ECO:0000313" key="9">
    <source>
        <dbReference type="EMBL" id="KAA8884291.1"/>
    </source>
</evidence>
<protein>
    <submittedName>
        <fullName evidence="9">Uncharacterized protein</fullName>
    </submittedName>
</protein>
<dbReference type="SUPFAM" id="SSF53901">
    <property type="entry name" value="Thiolase-like"/>
    <property type="match status" value="1"/>
</dbReference>
<evidence type="ECO:0000256" key="5">
    <source>
        <dbReference type="ARBA" id="ARBA00023268"/>
    </source>
</evidence>
<comment type="cofactor">
    <cofactor evidence="1">
        <name>pantetheine 4'-phosphate</name>
        <dbReference type="ChEBI" id="CHEBI:47942"/>
    </cofactor>
</comment>
<dbReference type="SUPFAM" id="SSF52777">
    <property type="entry name" value="CoA-dependent acyltransferases"/>
    <property type="match status" value="4"/>
</dbReference>
<evidence type="ECO:0000256" key="3">
    <source>
        <dbReference type="ARBA" id="ARBA00022553"/>
    </source>
</evidence>
<dbReference type="Pfam" id="PF00109">
    <property type="entry name" value="ketoacyl-synt"/>
    <property type="match status" value="1"/>
</dbReference>
<feature type="region of interest" description="Disordered" evidence="6">
    <location>
        <begin position="976"/>
        <end position="1041"/>
    </location>
</feature>
<dbReference type="GO" id="GO:0006633">
    <property type="term" value="P:fatty acid biosynthetic process"/>
    <property type="evidence" value="ECO:0007669"/>
    <property type="project" value="TreeGrafter"/>
</dbReference>
<dbReference type="Pfam" id="PF16197">
    <property type="entry name" value="KAsynt_C_assoc"/>
    <property type="match status" value="1"/>
</dbReference>
<dbReference type="PROSITE" id="PS00012">
    <property type="entry name" value="PHOSPHOPANTETHEINE"/>
    <property type="match status" value="1"/>
</dbReference>
<dbReference type="GO" id="GO:0004312">
    <property type="term" value="F:fatty acid synthase activity"/>
    <property type="evidence" value="ECO:0007669"/>
    <property type="project" value="TreeGrafter"/>
</dbReference>
<keyword evidence="10" id="KW-1185">Reference proteome</keyword>
<comment type="caution">
    <text evidence="9">The sequence shown here is derived from an EMBL/GenBank/DDBJ whole genome shotgun (WGS) entry which is preliminary data.</text>
</comment>
<dbReference type="Pfam" id="PF00668">
    <property type="entry name" value="Condensation"/>
    <property type="match status" value="2"/>
</dbReference>
<feature type="domain" description="Ketosynthase family 3 (KS3)" evidence="8">
    <location>
        <begin position="7"/>
        <end position="424"/>
    </location>
</feature>
<dbReference type="InterPro" id="IPR023213">
    <property type="entry name" value="CAT-like_dom_sf"/>
</dbReference>
<dbReference type="Gene3D" id="1.10.1200.10">
    <property type="entry name" value="ACP-like"/>
    <property type="match status" value="3"/>
</dbReference>
<evidence type="ECO:0000256" key="1">
    <source>
        <dbReference type="ARBA" id="ARBA00001957"/>
    </source>
</evidence>
<dbReference type="InterPro" id="IPR050091">
    <property type="entry name" value="PKS_NRPS_Biosynth_Enz"/>
</dbReference>
<dbReference type="CDD" id="cd00833">
    <property type="entry name" value="PKS"/>
    <property type="match status" value="1"/>
</dbReference>
<evidence type="ECO:0000256" key="6">
    <source>
        <dbReference type="SAM" id="MobiDB-lite"/>
    </source>
</evidence>
<dbReference type="SMART" id="SM00823">
    <property type="entry name" value="PKS_PP"/>
    <property type="match status" value="3"/>
</dbReference>
<reference evidence="9 10" key="1">
    <citation type="submission" date="2019-09" db="EMBL/GenBank/DDBJ databases">
        <authorList>
            <person name="Wang X."/>
        </authorList>
    </citation>
    <scope>NUCLEOTIDE SEQUENCE [LARGE SCALE GENOMIC DNA]</scope>
    <source>
        <strain evidence="9 10">CICC 11023</strain>
    </source>
</reference>
<evidence type="ECO:0000313" key="10">
    <source>
        <dbReference type="Proteomes" id="UP000323876"/>
    </source>
</evidence>
<dbReference type="Gene3D" id="3.30.559.30">
    <property type="entry name" value="Nonribosomal peptide synthetase, condensation domain"/>
    <property type="match status" value="2"/>
</dbReference>
<dbReference type="GO" id="GO:0005886">
    <property type="term" value="C:plasma membrane"/>
    <property type="evidence" value="ECO:0007669"/>
    <property type="project" value="TreeGrafter"/>
</dbReference>
<dbReference type="PANTHER" id="PTHR43775">
    <property type="entry name" value="FATTY ACID SYNTHASE"/>
    <property type="match status" value="1"/>
</dbReference>
<dbReference type="EMBL" id="VXLC01000021">
    <property type="protein sequence ID" value="KAA8884291.1"/>
    <property type="molecule type" value="Genomic_DNA"/>
</dbReference>
<keyword evidence="3" id="KW-0597">Phosphoprotein</keyword>
<dbReference type="PROSITE" id="PS52004">
    <property type="entry name" value="KS3_2"/>
    <property type="match status" value="1"/>
</dbReference>
<dbReference type="InterPro" id="IPR020806">
    <property type="entry name" value="PKS_PP-bd"/>
</dbReference>
<feature type="compositionally biased region" description="Low complexity" evidence="6">
    <location>
        <begin position="760"/>
        <end position="778"/>
    </location>
</feature>
<sequence length="2024" mass="215185">MKTREDAAAIAVIGVAFELPGCPDWAALTTLLRHGRDAMHRFPDERAEATGVARSATDRDGGWIDDITGFDYRYFGLAKAEAELIDPRQRRMLQLACRTIGHAGYAPAELAGTNTAVLVGGYGAPHPSLSDLLPAEERHSGQAKTGSLHAYAAGRIAYHLDLRGAAQVVDTACSSFLVALHEARWKLARGESDLALVGGYELVLGALPQRSADGMGVLSPVDRCRPFDASADGTTYGEGGGFVLVKPLDAALRDGDTVHAILRGSAVNQDARRGAGLTAPSPQAQTEVITAALRDAEISAAAIGYVEAHGTGTKIGDPIEIQGLLDAYAGQLDSAGPAVSSIKANVGHLGSMAAFAGLVRILAQFRAGEIFPTAHLEQPNPLLDIDGAPLHIADRAEQWTGDTRYAAISSFGLSGTNAHMIVQAPEPTESASATSSGAHVIVLSARNSAGLRAQAQALHDQIAADPSSFDLTTAAAVLSVGREHFAHRHAWLVHDAKDLLEQLADTLTAPSGNQQGPPDPTPVVVALGDITDAPADQLQATADAFPAFARIIASAKAHVAETDWTPAQRGLIWLIGTHQVLTDAGVKPDLLLTHGIGATAARVAGGDEDLPTALAAEIVAPRPPRADALTKAMSSLPANPVIIDPAPGTELSTLLSDHPSIAIASTPADALRRLYLAGHQLNWRGALGQPLHRRLELPVAPMAEVHCWPTVATPPTPTVGATSAGAPSTATPASSAASPVIGTVADDASFTDTAPKRVPTTTAAPSTNTATTTASDASQHSALSVAEVVIALAREVLKEPGLQPEDDFFDVGGTSLNGAQWVARINERFGTDLGVLDLYDYQDLGETAAAVAELVGEAPSTTTLSGTALVADGTTHIDNPPLADGTSRAAAADASTALPPHHSVVEIVIELARQVLKEPGLQAEDDFFDVGGTSLNGAQWVARINERFGTDLGVLDLYDYQDLGETAAAVAELVGETPSATTQDGANATPAPDGSTATSRGQAHDEPDTTIDPLTAAYDGRTHDGPTAVSSAGGSRADEGPLSGQQLAIWAADRLDPDTGAYNVPAALLVDGEVDSAALTERLRGVVARHPMLRARIVDTVDGPRQVVTPVDEAQVLLTERVVDLTGVAAAEGRAELLDRLREVVAEPLSPYGPSSRYLLVRAKFRDGEQQVLLPIFHHLFVDGWSWGLLFAELGGDPSALPMPERRYVDYVADQQALLDGPAGADLIDFWSGYLSGAPYVPLPPDQVTSEMSDGTGELVLPIDSDRATRLRELSRRERCSLNTVLLAAWMTLLRQITGEQDVCVAFPAAGRKPIDEPVVGNYATTLVVRTTVQPEQSITALLTAVRTASLRALDHQDLPTDRLRRLARPNSADPLASTMFTVTSDVEPLQRLGSDGPAVELLDVGQGGAAFPIAVTVLEYGSQLRCRLQYDPTMFRASTIRAWADAYQTLLDRLTSLAPDTPVHTLSIGIAPTPRRRPAQANTTQTTAAFAAPDTALQQRLCAMWSHYLHRDRIGIDDDFFDLGGDSISAIAIAADAGTNGIALRPRYILQLRTIAAVAATIAERESIRAETDSGATPPVQPDEHTAADPTPPQLEFLARGVPTPDHWNHGVRYTLRHHTDTEIVERGVRDLAHRHPALRARLRTVDDKWQLLPDGALPEVTEFDLTTADPADLPNRVHNAATELHRTLSLSDGPVCRAGVFRTPASQDDQLVLVIHHTMVDLYSWNVVTEDLSALLDGTNTAELPPPSSSYFDWARRLANLVRTNPATFDASYWLDRSWGDATQLRLADHESFGVEGNTGELVTEFRAPEQVPGLSRAEQLLATLGAALQRWLDVRGGEIAIQLVGHGREDLFDDLDLGRTVGYFNTTYPFALGLPGRRTPADHAAFVASQLRSIPGRGFDFEPLRRFHPDAAVRAALDQVGTPAVQFSFWGTPEFLSAEKDPTKALTNADNDLVGQDRPDNMPRPCAIEVYPMLVADQVRVQWRYSGELFTPERILALAEAFGTASATPAPMIHQETGVTR</sequence>
<dbReference type="Gene3D" id="3.40.47.10">
    <property type="match status" value="1"/>
</dbReference>
<dbReference type="PROSITE" id="PS50075">
    <property type="entry name" value="CARRIER"/>
    <property type="match status" value="3"/>
</dbReference>
<dbReference type="InterPro" id="IPR001242">
    <property type="entry name" value="Condensation_dom"/>
</dbReference>
<accession>A0A5N0E9T4</accession>
<feature type="domain" description="Carrier" evidence="7">
    <location>
        <begin position="1493"/>
        <end position="1567"/>
    </location>
</feature>
<dbReference type="InterPro" id="IPR020841">
    <property type="entry name" value="PKS_Beta-ketoAc_synthase_dom"/>
</dbReference>
<dbReference type="Pfam" id="PF00550">
    <property type="entry name" value="PP-binding"/>
    <property type="match status" value="3"/>
</dbReference>
<proteinExistence type="predicted"/>
<dbReference type="Gene3D" id="1.10.1240.100">
    <property type="match status" value="1"/>
</dbReference>
<evidence type="ECO:0000256" key="2">
    <source>
        <dbReference type="ARBA" id="ARBA00022450"/>
    </source>
</evidence>
<dbReference type="InterPro" id="IPR014030">
    <property type="entry name" value="Ketoacyl_synth_N"/>
</dbReference>
<feature type="domain" description="Carrier" evidence="7">
    <location>
        <begin position="899"/>
        <end position="974"/>
    </location>
</feature>
<dbReference type="Gene3D" id="3.30.559.10">
    <property type="entry name" value="Chloramphenicol acetyltransferase-like domain"/>
    <property type="match status" value="2"/>
</dbReference>
<evidence type="ECO:0000256" key="4">
    <source>
        <dbReference type="ARBA" id="ARBA00022679"/>
    </source>
</evidence>
<feature type="region of interest" description="Disordered" evidence="6">
    <location>
        <begin position="718"/>
        <end position="737"/>
    </location>
</feature>
<dbReference type="SMART" id="SM00825">
    <property type="entry name" value="PKS_KS"/>
    <property type="match status" value="1"/>
</dbReference>
<keyword evidence="4" id="KW-0808">Transferase</keyword>
<dbReference type="OrthoDB" id="2472181at2"/>
<dbReference type="SMART" id="SM01294">
    <property type="entry name" value="PKS_PP_betabranch"/>
    <property type="match status" value="1"/>
</dbReference>